<dbReference type="EMBL" id="CP127247">
    <property type="protein sequence ID" value="WIY25820.1"/>
    <property type="molecule type" value="Genomic_DNA"/>
</dbReference>
<dbReference type="InterPro" id="IPR053714">
    <property type="entry name" value="Iso_Racemase_Enz_sf"/>
</dbReference>
<sequence>MKLHVINPNSSASMTDGIRRTAIAACSPGTKIIAQSAFGTPASIEGYADEARSVAAMLDAVIEAERNGAVAHIIACFDDPGLDAAREVALGPVIGLCEAAFIAAAGIAKRYSVVTTLPRSIPIIEELADRYGTGRGLRSIRAADVPVLDLECQSEQAVRKVAETMRLAVAEDGAEAVILGCAGMSTHLETLSAAAGVPVIDGLAFSVCMAEAFVNVGLRTSKVGAYAFPRLKNIPETRLASIGEV</sequence>
<dbReference type="InterPro" id="IPR015942">
    <property type="entry name" value="Asp/Glu/hydantoin_racemase"/>
</dbReference>
<dbReference type="AlphaFoldDB" id="A0A9Y2KZ70"/>
<reference evidence="2 3" key="1">
    <citation type="submission" date="2023-06" db="EMBL/GenBank/DDBJ databases">
        <title>Parasedimentitalea psychrophila sp. nov., a psychrophilic bacterium isolated from deep-sea sediment.</title>
        <authorList>
            <person name="Li A."/>
        </authorList>
    </citation>
    <scope>NUCLEOTIDE SEQUENCE [LARGE SCALE GENOMIC DNA]</scope>
    <source>
        <strain evidence="2 3">QS115</strain>
    </source>
</reference>
<dbReference type="InterPro" id="IPR052186">
    <property type="entry name" value="Hydantoin_racemase-like"/>
</dbReference>
<keyword evidence="3" id="KW-1185">Reference proteome</keyword>
<dbReference type="Proteomes" id="UP001238334">
    <property type="component" value="Chromosome"/>
</dbReference>
<proteinExistence type="inferred from homology"/>
<dbReference type="PANTHER" id="PTHR28047">
    <property type="entry name" value="PROTEIN DCG1"/>
    <property type="match status" value="1"/>
</dbReference>
<accession>A0A9Y2KZ70</accession>
<dbReference type="RefSeq" id="WP_270918239.1">
    <property type="nucleotide sequence ID" value="NZ_CP127247.1"/>
</dbReference>
<evidence type="ECO:0000313" key="2">
    <source>
        <dbReference type="EMBL" id="WIY25820.1"/>
    </source>
</evidence>
<protein>
    <submittedName>
        <fullName evidence="2">Aspartate/glutamate racemase family protein</fullName>
    </submittedName>
</protein>
<evidence type="ECO:0000256" key="1">
    <source>
        <dbReference type="ARBA" id="ARBA00038414"/>
    </source>
</evidence>
<dbReference type="GO" id="GO:0047661">
    <property type="term" value="F:amino-acid racemase activity"/>
    <property type="evidence" value="ECO:0007669"/>
    <property type="project" value="InterPro"/>
</dbReference>
<dbReference type="Pfam" id="PF01177">
    <property type="entry name" value="Asp_Glu_race"/>
    <property type="match status" value="1"/>
</dbReference>
<dbReference type="Gene3D" id="3.40.50.12500">
    <property type="match status" value="1"/>
</dbReference>
<comment type="similarity">
    <text evidence="1">Belongs to the HyuE racemase family.</text>
</comment>
<dbReference type="KEGG" id="ppso:QPJ95_02465"/>
<organism evidence="2 3">
    <name type="scientific">Parasedimentitalea psychrophila</name>
    <dbReference type="NCBI Taxonomy" id="2997337"/>
    <lineage>
        <taxon>Bacteria</taxon>
        <taxon>Pseudomonadati</taxon>
        <taxon>Pseudomonadota</taxon>
        <taxon>Alphaproteobacteria</taxon>
        <taxon>Rhodobacterales</taxon>
        <taxon>Paracoccaceae</taxon>
        <taxon>Parasedimentitalea</taxon>
    </lineage>
</organism>
<dbReference type="PANTHER" id="PTHR28047:SF5">
    <property type="entry name" value="PROTEIN DCG1"/>
    <property type="match status" value="1"/>
</dbReference>
<evidence type="ECO:0000313" key="3">
    <source>
        <dbReference type="Proteomes" id="UP001238334"/>
    </source>
</evidence>
<gene>
    <name evidence="2" type="ORF">QPJ95_02465</name>
</gene>
<name>A0A9Y2KZ70_9RHOB</name>